<name>A0A0D2J1L8_9BACT</name>
<feature type="domain" description="RNA polymerase sigma factor 54 DNA-binding" evidence="10">
    <location>
        <begin position="327"/>
        <end position="485"/>
    </location>
</feature>
<dbReference type="AlphaFoldDB" id="A0A0D2J1L8"/>
<keyword evidence="8" id="KW-0804">Transcription</keyword>
<evidence type="ECO:0000256" key="2">
    <source>
        <dbReference type="ARBA" id="ARBA00022478"/>
    </source>
</evidence>
<keyword evidence="5" id="KW-0805">Transcription regulation</keyword>
<evidence type="ECO:0000256" key="8">
    <source>
        <dbReference type="ARBA" id="ARBA00023163"/>
    </source>
</evidence>
<dbReference type="STRING" id="1429043.X474_20060"/>
<dbReference type="PROSITE" id="PS00718">
    <property type="entry name" value="SIGMA54_2"/>
    <property type="match status" value="1"/>
</dbReference>
<keyword evidence="4" id="KW-0548">Nucleotidyltransferase</keyword>
<dbReference type="GO" id="GO:0000428">
    <property type="term" value="C:DNA-directed RNA polymerase complex"/>
    <property type="evidence" value="ECO:0007669"/>
    <property type="project" value="UniProtKB-KW"/>
</dbReference>
<keyword evidence="7" id="KW-0238">DNA-binding</keyword>
<dbReference type="Pfam" id="PF00309">
    <property type="entry name" value="Sigma54_AID"/>
    <property type="match status" value="1"/>
</dbReference>
<dbReference type="GO" id="GO:0016987">
    <property type="term" value="F:sigma factor activity"/>
    <property type="evidence" value="ECO:0007669"/>
    <property type="project" value="UniProtKB-KW"/>
</dbReference>
<protein>
    <submittedName>
        <fullName evidence="12">RNA polymerase sigma54 factor</fullName>
    </submittedName>
</protein>
<dbReference type="FunCoup" id="A0A0D2J1L8">
    <property type="interactions" value="266"/>
</dbReference>
<evidence type="ECO:0000259" key="11">
    <source>
        <dbReference type="Pfam" id="PF04963"/>
    </source>
</evidence>
<evidence type="ECO:0000313" key="12">
    <source>
        <dbReference type="EMBL" id="KIX12104.1"/>
    </source>
</evidence>
<sequence>MGLEIKQTLKLSQQLVMTPQLQQAIKLLQLSRLELAETINQELMENPMLDLNEESQVDQQNSKASESTDNTEQAAEVETPSLDEVKVEEKVKDDFDWENYLGEYSSAPNRGSGEGGMAESRETPSFENVLSRAVSLRDSLLWQLRMSALNDGQMELGAEIIGNLDADGYLKSSLEAIAELKGVSVEEMEAVLKVVQQFDPLGVASRDIQECLITQAVELFPAEDLVHEILESHLDMVEKGKFKPLAKKLKVSLDEVARAIGLIRKLEPKPGRAIDDDPPHYITPDIYVYKMDGEYVIVLNEDGLPKLKVNNFYKDSLGKEASSEAKEYVQTKLRSALWLIRSIHQRQRTIYKVTESIVKHQKVFLDSGITNLKPLVLRDVAEDVGMHESTISRVTTNKYVHTPQGVYELKFFFNSGINRVHGQAVASEAVKERIAQIVGDEDQGKPLSDQTIAELLKKENIDIARRTVAKYREMLGILPSSRRRRII</sequence>
<keyword evidence="6" id="KW-0731">Sigma factor</keyword>
<proteinExistence type="inferred from homology"/>
<dbReference type="GO" id="GO:0003677">
    <property type="term" value="F:DNA binding"/>
    <property type="evidence" value="ECO:0007669"/>
    <property type="project" value="UniProtKB-KW"/>
</dbReference>
<dbReference type="Pfam" id="PF04963">
    <property type="entry name" value="Sigma54_CBD"/>
    <property type="match status" value="1"/>
</dbReference>
<keyword evidence="3" id="KW-0808">Transferase</keyword>
<dbReference type="InterPro" id="IPR007046">
    <property type="entry name" value="RNA_pol_sigma_54_core-bd"/>
</dbReference>
<dbReference type="EMBL" id="AZAC01000034">
    <property type="protein sequence ID" value="KIX12104.1"/>
    <property type="molecule type" value="Genomic_DNA"/>
</dbReference>
<feature type="domain" description="RNA polymerase sigma factor 54 core-binding" evidence="11">
    <location>
        <begin position="126"/>
        <end position="313"/>
    </location>
</feature>
<dbReference type="PRINTS" id="PR00045">
    <property type="entry name" value="SIGMA54FCT"/>
</dbReference>
<dbReference type="PANTHER" id="PTHR32248">
    <property type="entry name" value="RNA POLYMERASE SIGMA-54 FACTOR"/>
    <property type="match status" value="1"/>
</dbReference>
<accession>A0A0D2J1L8</accession>
<dbReference type="GO" id="GO:0001216">
    <property type="term" value="F:DNA-binding transcription activator activity"/>
    <property type="evidence" value="ECO:0007669"/>
    <property type="project" value="InterPro"/>
</dbReference>
<evidence type="ECO:0000256" key="3">
    <source>
        <dbReference type="ARBA" id="ARBA00022679"/>
    </source>
</evidence>
<organism evidence="12 13">
    <name type="scientific">Dethiosulfatarculus sandiegensis</name>
    <dbReference type="NCBI Taxonomy" id="1429043"/>
    <lineage>
        <taxon>Bacteria</taxon>
        <taxon>Pseudomonadati</taxon>
        <taxon>Thermodesulfobacteriota</taxon>
        <taxon>Desulfarculia</taxon>
        <taxon>Desulfarculales</taxon>
        <taxon>Desulfarculaceae</taxon>
        <taxon>Dethiosulfatarculus</taxon>
    </lineage>
</organism>
<evidence type="ECO:0000256" key="1">
    <source>
        <dbReference type="ARBA" id="ARBA00008798"/>
    </source>
</evidence>
<dbReference type="PROSITE" id="PS50044">
    <property type="entry name" value="SIGMA54_3"/>
    <property type="match status" value="1"/>
</dbReference>
<gene>
    <name evidence="12" type="ORF">X474_20060</name>
</gene>
<dbReference type="Gene3D" id="1.10.10.60">
    <property type="entry name" value="Homeodomain-like"/>
    <property type="match status" value="1"/>
</dbReference>
<dbReference type="PIRSF" id="PIRSF000774">
    <property type="entry name" value="RpoN"/>
    <property type="match status" value="1"/>
</dbReference>
<evidence type="ECO:0000256" key="9">
    <source>
        <dbReference type="SAM" id="MobiDB-lite"/>
    </source>
</evidence>
<dbReference type="NCBIfam" id="NF009118">
    <property type="entry name" value="PRK12469.1"/>
    <property type="match status" value="1"/>
</dbReference>
<dbReference type="PATRIC" id="fig|1429043.3.peg.4253"/>
<dbReference type="RefSeq" id="WP_044350866.1">
    <property type="nucleotide sequence ID" value="NZ_AZAC01000034.1"/>
</dbReference>
<dbReference type="OrthoDB" id="9814402at2"/>
<evidence type="ECO:0000259" key="10">
    <source>
        <dbReference type="Pfam" id="PF04552"/>
    </source>
</evidence>
<dbReference type="GO" id="GO:0016779">
    <property type="term" value="F:nucleotidyltransferase activity"/>
    <property type="evidence" value="ECO:0007669"/>
    <property type="project" value="UniProtKB-KW"/>
</dbReference>
<keyword evidence="2" id="KW-0240">DNA-directed RNA polymerase</keyword>
<feature type="compositionally biased region" description="Polar residues" evidence="9">
    <location>
        <begin position="57"/>
        <end position="73"/>
    </location>
</feature>
<evidence type="ECO:0000313" key="13">
    <source>
        <dbReference type="Proteomes" id="UP000032233"/>
    </source>
</evidence>
<evidence type="ECO:0000256" key="4">
    <source>
        <dbReference type="ARBA" id="ARBA00022695"/>
    </source>
</evidence>
<evidence type="ECO:0000256" key="6">
    <source>
        <dbReference type="ARBA" id="ARBA00023082"/>
    </source>
</evidence>
<dbReference type="Pfam" id="PF04552">
    <property type="entry name" value="Sigma54_DBD"/>
    <property type="match status" value="1"/>
</dbReference>
<evidence type="ECO:0000256" key="7">
    <source>
        <dbReference type="ARBA" id="ARBA00023125"/>
    </source>
</evidence>
<feature type="region of interest" description="Disordered" evidence="9">
    <location>
        <begin position="54"/>
        <end position="84"/>
    </location>
</feature>
<reference evidence="12 13" key="1">
    <citation type="submission" date="2013-11" db="EMBL/GenBank/DDBJ databases">
        <title>Metagenomic analysis of a methanogenic consortium involved in long chain n-alkane degradation.</title>
        <authorList>
            <person name="Davidova I.A."/>
            <person name="Callaghan A.V."/>
            <person name="Wawrik B."/>
            <person name="Pruitt S."/>
            <person name="Marks C."/>
            <person name="Duncan K.E."/>
            <person name="Suflita J.M."/>
        </authorList>
    </citation>
    <scope>NUCLEOTIDE SEQUENCE [LARGE SCALE GENOMIC DNA]</scope>
    <source>
        <strain evidence="12 13">SPR</strain>
    </source>
</reference>
<dbReference type="NCBIfam" id="TIGR02395">
    <property type="entry name" value="rpoN_sigma"/>
    <property type="match status" value="1"/>
</dbReference>
<dbReference type="InParanoid" id="A0A0D2J1L8"/>
<dbReference type="Gene3D" id="1.10.10.1330">
    <property type="entry name" value="RNA polymerase sigma-54 factor, core-binding domain"/>
    <property type="match status" value="1"/>
</dbReference>
<dbReference type="Proteomes" id="UP000032233">
    <property type="component" value="Unassembled WGS sequence"/>
</dbReference>
<comment type="caution">
    <text evidence="12">The sequence shown here is derived from an EMBL/GenBank/DDBJ whole genome shotgun (WGS) entry which is preliminary data.</text>
</comment>
<dbReference type="PROSITE" id="PS00717">
    <property type="entry name" value="SIGMA54_1"/>
    <property type="match status" value="1"/>
</dbReference>
<dbReference type="GO" id="GO:0006352">
    <property type="term" value="P:DNA-templated transcription initiation"/>
    <property type="evidence" value="ECO:0007669"/>
    <property type="project" value="InterPro"/>
</dbReference>
<dbReference type="InterPro" id="IPR000394">
    <property type="entry name" value="RNA_pol_sigma_54"/>
</dbReference>
<evidence type="ECO:0000256" key="5">
    <source>
        <dbReference type="ARBA" id="ARBA00023015"/>
    </source>
</evidence>
<keyword evidence="13" id="KW-1185">Reference proteome</keyword>
<comment type="similarity">
    <text evidence="1">Belongs to the sigma-54 factor family.</text>
</comment>
<dbReference type="InterPro" id="IPR038709">
    <property type="entry name" value="RpoN_core-bd_sf"/>
</dbReference>
<dbReference type="InterPro" id="IPR007634">
    <property type="entry name" value="RNA_pol_sigma_54_DNA-bd"/>
</dbReference>
<dbReference type="PANTHER" id="PTHR32248:SF4">
    <property type="entry name" value="RNA POLYMERASE SIGMA-54 FACTOR"/>
    <property type="match status" value="1"/>
</dbReference>